<dbReference type="NCBIfam" id="NF008557">
    <property type="entry name" value="PRK11493.1"/>
    <property type="match status" value="1"/>
</dbReference>
<dbReference type="PROSITE" id="PS00380">
    <property type="entry name" value="RHODANESE_1"/>
    <property type="match status" value="1"/>
</dbReference>
<dbReference type="FunFam" id="3.40.250.10:FF:000015">
    <property type="entry name" value="Sulfurtransferase"/>
    <property type="match status" value="1"/>
</dbReference>
<dbReference type="InterPro" id="IPR001763">
    <property type="entry name" value="Rhodanese-like_dom"/>
</dbReference>
<dbReference type="GO" id="GO:0005737">
    <property type="term" value="C:cytoplasm"/>
    <property type="evidence" value="ECO:0007669"/>
    <property type="project" value="UniProtKB-SubCell"/>
</dbReference>
<sequence length="285" mass="30385">MADKSPFVVSPDWLEQHLHDPGLSIVDASWYLPDQKRDARAEYDAAHIPGAVFFDQDAVVDPESDLPHTLPSPTEFERHVSAMGITRDDTIIVYDGPGMFTAPRVWWMFRVMGASNVFVLDGGFDNWKADGRPVTDAPTKIAGTAFVPKFDAGRVVDLDAMGDIVAGGSAQIADARGPGRFTGSQPEPRAGMRSGHMPGARNVHYATLSENGYLKDLEGLRAALAKAGIDPDRPVVTTCGSGVTAAVINLALASLGAADHRLYDGSWSQWGGRADTPVETGPADG</sequence>
<keyword evidence="3 11" id="KW-0808">Transferase</keyword>
<evidence type="ECO:0000256" key="6">
    <source>
        <dbReference type="ARBA" id="ARBA00066832"/>
    </source>
</evidence>
<dbReference type="GO" id="GO:0016784">
    <property type="term" value="F:3-mercaptopyruvate sulfurtransferase activity"/>
    <property type="evidence" value="ECO:0007669"/>
    <property type="project" value="UniProtKB-EC"/>
</dbReference>
<feature type="domain" description="Rhodanese" evidence="10">
    <location>
        <begin position="166"/>
        <end position="279"/>
    </location>
</feature>
<dbReference type="PANTHER" id="PTHR11364">
    <property type="entry name" value="THIOSULFATE SULFERTANSFERASE"/>
    <property type="match status" value="1"/>
</dbReference>
<dbReference type="SUPFAM" id="SSF52821">
    <property type="entry name" value="Rhodanese/Cell cycle control phosphatase"/>
    <property type="match status" value="2"/>
</dbReference>
<evidence type="ECO:0000313" key="11">
    <source>
        <dbReference type="EMBL" id="QBK30535.1"/>
    </source>
</evidence>
<dbReference type="GeneID" id="90767220"/>
<dbReference type="InterPro" id="IPR001307">
    <property type="entry name" value="Thiosulphate_STrfase_CS"/>
</dbReference>
<dbReference type="CDD" id="cd01448">
    <property type="entry name" value="TST_Repeat_1"/>
    <property type="match status" value="1"/>
</dbReference>
<evidence type="ECO:0000259" key="10">
    <source>
        <dbReference type="PROSITE" id="PS50206"/>
    </source>
</evidence>
<accession>A0A4P6V0C3</accession>
<protein>
    <recommendedName>
        <fullName evidence="7">3-mercaptopyruvate sulfurtransferase</fullName>
        <ecNumber evidence="6">2.8.1.2</ecNumber>
    </recommendedName>
    <alternativeName>
        <fullName evidence="8">Rhodanese-like protein</fullName>
    </alternativeName>
</protein>
<evidence type="ECO:0000256" key="1">
    <source>
        <dbReference type="ARBA" id="ARBA00004496"/>
    </source>
</evidence>
<evidence type="ECO:0000256" key="5">
    <source>
        <dbReference type="ARBA" id="ARBA00051793"/>
    </source>
</evidence>
<dbReference type="Pfam" id="PF00581">
    <property type="entry name" value="Rhodanese"/>
    <property type="match status" value="2"/>
</dbReference>
<evidence type="ECO:0000256" key="4">
    <source>
        <dbReference type="ARBA" id="ARBA00022737"/>
    </source>
</evidence>
<dbReference type="RefSeq" id="WP_131616225.1">
    <property type="nucleotide sequence ID" value="NZ_CP036532.1"/>
</dbReference>
<evidence type="ECO:0000256" key="7">
    <source>
        <dbReference type="ARBA" id="ARBA00070833"/>
    </source>
</evidence>
<dbReference type="KEGG" id="rpod:E0E05_07925"/>
<evidence type="ECO:0000256" key="2">
    <source>
        <dbReference type="ARBA" id="ARBA00022490"/>
    </source>
</evidence>
<reference evidence="11 12" key="1">
    <citation type="journal article" date="2017" name="Int. J. Syst. Evol. Microbiol.">
        <title>Roseitalea porphyridii gen. nov., sp. nov., isolated from a red alga, and reclassification of Hoeflea suaedae Chung et al. 2013 as Pseudohoeflea suaedae gen. nov., comb. nov.</title>
        <authorList>
            <person name="Hyeon J.W."/>
            <person name="Jeong S.E."/>
            <person name="Baek K."/>
            <person name="Jeon C.O."/>
        </authorList>
    </citation>
    <scope>NUCLEOTIDE SEQUENCE [LARGE SCALE GENOMIC DNA]</scope>
    <source>
        <strain evidence="11 12">MA7-20</strain>
    </source>
</reference>
<dbReference type="EC" id="2.8.1.2" evidence="6"/>
<dbReference type="OrthoDB" id="9781034at2"/>
<feature type="domain" description="Rhodanese" evidence="10">
    <location>
        <begin position="19"/>
        <end position="136"/>
    </location>
</feature>
<keyword evidence="4" id="KW-0677">Repeat</keyword>
<proteinExistence type="predicted"/>
<keyword evidence="2" id="KW-0963">Cytoplasm</keyword>
<dbReference type="Gene3D" id="3.40.250.10">
    <property type="entry name" value="Rhodanese-like domain"/>
    <property type="match status" value="2"/>
</dbReference>
<gene>
    <name evidence="11" type="primary">sseA</name>
    <name evidence="11" type="ORF">E0E05_07925</name>
</gene>
<evidence type="ECO:0000313" key="12">
    <source>
        <dbReference type="Proteomes" id="UP000293719"/>
    </source>
</evidence>
<dbReference type="PROSITE" id="PS50206">
    <property type="entry name" value="RHODANESE_3"/>
    <property type="match status" value="2"/>
</dbReference>
<comment type="subcellular location">
    <subcellularLocation>
        <location evidence="1">Cytoplasm</location>
    </subcellularLocation>
</comment>
<comment type="catalytic activity">
    <reaction evidence="5">
        <text>2-oxo-3-sulfanylpropanoate + [thioredoxin]-dithiol = [thioredoxin]-disulfide + hydrogen sulfide + pyruvate + H(+)</text>
        <dbReference type="Rhea" id="RHEA:21740"/>
        <dbReference type="Rhea" id="RHEA-COMP:10698"/>
        <dbReference type="Rhea" id="RHEA-COMP:10700"/>
        <dbReference type="ChEBI" id="CHEBI:15361"/>
        <dbReference type="ChEBI" id="CHEBI:15378"/>
        <dbReference type="ChEBI" id="CHEBI:29919"/>
        <dbReference type="ChEBI" id="CHEBI:29950"/>
        <dbReference type="ChEBI" id="CHEBI:50058"/>
        <dbReference type="ChEBI" id="CHEBI:57678"/>
        <dbReference type="EC" id="2.8.1.2"/>
    </reaction>
    <physiologicalReaction direction="left-to-right" evidence="5">
        <dbReference type="Rhea" id="RHEA:21741"/>
    </physiologicalReaction>
</comment>
<name>A0A4P6V0C3_9HYPH</name>
<keyword evidence="12" id="KW-1185">Reference proteome</keyword>
<dbReference type="GO" id="GO:0004792">
    <property type="term" value="F:thiosulfate-cyanide sulfurtransferase activity"/>
    <property type="evidence" value="ECO:0007669"/>
    <property type="project" value="InterPro"/>
</dbReference>
<evidence type="ECO:0000256" key="9">
    <source>
        <dbReference type="SAM" id="MobiDB-lite"/>
    </source>
</evidence>
<dbReference type="FunFam" id="3.40.250.10:FF:000001">
    <property type="entry name" value="Sulfurtransferase"/>
    <property type="match status" value="1"/>
</dbReference>
<feature type="region of interest" description="Disordered" evidence="9">
    <location>
        <begin position="175"/>
        <end position="196"/>
    </location>
</feature>
<dbReference type="AlphaFoldDB" id="A0A4P6V0C3"/>
<keyword evidence="11" id="KW-0670">Pyruvate</keyword>
<dbReference type="InterPro" id="IPR045078">
    <property type="entry name" value="TST/MPST-like"/>
</dbReference>
<evidence type="ECO:0000256" key="3">
    <source>
        <dbReference type="ARBA" id="ARBA00022679"/>
    </source>
</evidence>
<dbReference type="SMART" id="SM00450">
    <property type="entry name" value="RHOD"/>
    <property type="match status" value="2"/>
</dbReference>
<dbReference type="Proteomes" id="UP000293719">
    <property type="component" value="Chromosome"/>
</dbReference>
<dbReference type="CDD" id="cd01449">
    <property type="entry name" value="TST_Repeat_2"/>
    <property type="match status" value="1"/>
</dbReference>
<evidence type="ECO:0000256" key="8">
    <source>
        <dbReference type="ARBA" id="ARBA00078354"/>
    </source>
</evidence>
<organism evidence="11 12">
    <name type="scientific">Roseitalea porphyridii</name>
    <dbReference type="NCBI Taxonomy" id="1852022"/>
    <lineage>
        <taxon>Bacteria</taxon>
        <taxon>Pseudomonadati</taxon>
        <taxon>Pseudomonadota</taxon>
        <taxon>Alphaproteobacteria</taxon>
        <taxon>Hyphomicrobiales</taxon>
        <taxon>Ahrensiaceae</taxon>
        <taxon>Roseitalea</taxon>
    </lineage>
</organism>
<dbReference type="EMBL" id="CP036532">
    <property type="protein sequence ID" value="QBK30535.1"/>
    <property type="molecule type" value="Genomic_DNA"/>
</dbReference>
<dbReference type="InterPro" id="IPR036873">
    <property type="entry name" value="Rhodanese-like_dom_sf"/>
</dbReference>
<dbReference type="PANTHER" id="PTHR11364:SF27">
    <property type="entry name" value="SULFURTRANSFERASE"/>
    <property type="match status" value="1"/>
</dbReference>